<proteinExistence type="predicted"/>
<feature type="domain" description="HNH nuclease" evidence="2">
    <location>
        <begin position="355"/>
        <end position="407"/>
    </location>
</feature>
<dbReference type="GO" id="GO:0004519">
    <property type="term" value="F:endonuclease activity"/>
    <property type="evidence" value="ECO:0007669"/>
    <property type="project" value="UniProtKB-KW"/>
</dbReference>
<evidence type="ECO:0000313" key="4">
    <source>
        <dbReference type="Proteomes" id="UP001500731"/>
    </source>
</evidence>
<protein>
    <submittedName>
        <fullName evidence="3">HNH endonuclease signature motif containing protein</fullName>
    </submittedName>
</protein>
<keyword evidence="3" id="KW-0378">Hydrolase</keyword>
<name>A0ABP8PIV0_9MICO</name>
<dbReference type="InterPro" id="IPR003870">
    <property type="entry name" value="DUF222"/>
</dbReference>
<dbReference type="Gene3D" id="1.10.30.50">
    <property type="match status" value="1"/>
</dbReference>
<feature type="coiled-coil region" evidence="1">
    <location>
        <begin position="12"/>
        <end position="39"/>
    </location>
</feature>
<gene>
    <name evidence="3" type="ORF">GCM10023171_23420</name>
</gene>
<organism evidence="3 4">
    <name type="scientific">Microbacterium panaciterrae</name>
    <dbReference type="NCBI Taxonomy" id="985759"/>
    <lineage>
        <taxon>Bacteria</taxon>
        <taxon>Bacillati</taxon>
        <taxon>Actinomycetota</taxon>
        <taxon>Actinomycetes</taxon>
        <taxon>Micrococcales</taxon>
        <taxon>Microbacteriaceae</taxon>
        <taxon>Microbacterium</taxon>
    </lineage>
</organism>
<keyword evidence="3" id="KW-0540">Nuclease</keyword>
<dbReference type="EMBL" id="BAABGP010000016">
    <property type="protein sequence ID" value="GAA4486779.1"/>
    <property type="molecule type" value="Genomic_DNA"/>
</dbReference>
<evidence type="ECO:0000259" key="2">
    <source>
        <dbReference type="SMART" id="SM00507"/>
    </source>
</evidence>
<keyword evidence="1" id="KW-0175">Coiled coil</keyword>
<reference evidence="4" key="1">
    <citation type="journal article" date="2019" name="Int. J. Syst. Evol. Microbiol.">
        <title>The Global Catalogue of Microorganisms (GCM) 10K type strain sequencing project: providing services to taxonomists for standard genome sequencing and annotation.</title>
        <authorList>
            <consortium name="The Broad Institute Genomics Platform"/>
            <consortium name="The Broad Institute Genome Sequencing Center for Infectious Disease"/>
            <person name="Wu L."/>
            <person name="Ma J."/>
        </authorList>
    </citation>
    <scope>NUCLEOTIDE SEQUENCE [LARGE SCALE GENOMIC DNA]</scope>
    <source>
        <strain evidence="4">JCM 17839</strain>
    </source>
</reference>
<dbReference type="RefSeq" id="WP_345187175.1">
    <property type="nucleotide sequence ID" value="NZ_BAABGP010000016.1"/>
</dbReference>
<accession>A0ABP8PIV0</accession>
<dbReference type="InterPro" id="IPR003615">
    <property type="entry name" value="HNH_nuc"/>
</dbReference>
<comment type="caution">
    <text evidence="3">The sequence shown here is derived from an EMBL/GenBank/DDBJ whole genome shotgun (WGS) entry which is preliminary data.</text>
</comment>
<keyword evidence="4" id="KW-1185">Reference proteome</keyword>
<evidence type="ECO:0000256" key="1">
    <source>
        <dbReference type="SAM" id="Coils"/>
    </source>
</evidence>
<sequence length="450" mass="48761">MAFDTTPHPAGNGDLVDECARIDREIAALEARKADLLGERVCRLLAEVAPGAAGFEAAERSMFAEVSAALHITRNAAARQLGVGWALQGRFPATRAALAAGDISLRHATSIVAAAAPIGLHDTASLAAFEEQILPYAAAETVPRTEAFARSLVAAIVPETVVTRHRRARDERRVTVVDVEDGMSLFQILMPTPLAQAAYDRVTRIGREIKTIIAATACGGFDGPRAPQPGCELTDEDLERLTGFESMAEEIGEPLPDERTLDQIRADLVIDILLSGCGDILTENGLDGIRGTVQVTVAATTLIGDDDRPAEHDGHGPMAPDIARSLAGDAAQWERLFLDPSGMLIRTDSYTPTERMKKHLRARDRHCRFPGCRLPARNCQIDHTFDHARGGPTEIGNLACVCVGHHSLKHPDLDRRWRWTAAQRPGGIVEWTSPTGRVYTDTPPPRVQFV</sequence>
<keyword evidence="3" id="KW-0255">Endonuclease</keyword>
<evidence type="ECO:0000313" key="3">
    <source>
        <dbReference type="EMBL" id="GAA4486779.1"/>
    </source>
</evidence>
<dbReference type="Pfam" id="PF02720">
    <property type="entry name" value="DUF222"/>
    <property type="match status" value="1"/>
</dbReference>
<dbReference type="Proteomes" id="UP001500731">
    <property type="component" value="Unassembled WGS sequence"/>
</dbReference>
<dbReference type="CDD" id="cd00085">
    <property type="entry name" value="HNHc"/>
    <property type="match status" value="1"/>
</dbReference>
<dbReference type="SMART" id="SM00507">
    <property type="entry name" value="HNHc"/>
    <property type="match status" value="1"/>
</dbReference>